<evidence type="ECO:0000313" key="1">
    <source>
        <dbReference type="EMBL" id="KAJ9086465.1"/>
    </source>
</evidence>
<accession>A0ACC2UI03</accession>
<organism evidence="1 2">
    <name type="scientific">Entomophthora muscae</name>
    <dbReference type="NCBI Taxonomy" id="34485"/>
    <lineage>
        <taxon>Eukaryota</taxon>
        <taxon>Fungi</taxon>
        <taxon>Fungi incertae sedis</taxon>
        <taxon>Zoopagomycota</taxon>
        <taxon>Entomophthoromycotina</taxon>
        <taxon>Entomophthoromycetes</taxon>
        <taxon>Entomophthorales</taxon>
        <taxon>Entomophthoraceae</taxon>
        <taxon>Entomophthora</taxon>
    </lineage>
</organism>
<keyword evidence="2" id="KW-1185">Reference proteome</keyword>
<sequence>MGRPPKIVEDAIQKGVTEGKNGKGSIFVFASGNGRLKCDNCSFDGYTNSIYSITVGAIGFRDNHPGYSESCTSVMISAYSSNSKKKITTSTSCNNECTSQNGGISAAAPMVAGIIALALPKRPDLMWHDFQYITVQSAVPFNLDNPSWDKTWQGHPYSMGFGFGCIYGYKFVHHTLAFKNMRPQVFYDTPIIKIHYPIPKGKQGLVSMIYINLSSLAPS</sequence>
<dbReference type="Proteomes" id="UP001165960">
    <property type="component" value="Unassembled WGS sequence"/>
</dbReference>
<dbReference type="EC" id="3.4.21.61" evidence="1"/>
<evidence type="ECO:0000313" key="2">
    <source>
        <dbReference type="Proteomes" id="UP001165960"/>
    </source>
</evidence>
<gene>
    <name evidence="1" type="primary">KEX2_2</name>
    <name evidence="1" type="ORF">DSO57_1003800</name>
</gene>
<protein>
    <submittedName>
        <fullName evidence="1">Pheromone processing endoprotease</fullName>
        <ecNumber evidence="1">3.4.21.61</ecNumber>
    </submittedName>
</protein>
<proteinExistence type="predicted"/>
<dbReference type="EMBL" id="QTSX02000719">
    <property type="protein sequence ID" value="KAJ9086465.1"/>
    <property type="molecule type" value="Genomic_DNA"/>
</dbReference>
<name>A0ACC2UI03_9FUNG</name>
<reference evidence="1" key="1">
    <citation type="submission" date="2022-04" db="EMBL/GenBank/DDBJ databases">
        <title>Genome of the entomopathogenic fungus Entomophthora muscae.</title>
        <authorList>
            <person name="Elya C."/>
            <person name="Lovett B.R."/>
            <person name="Lee E."/>
            <person name="Macias A.M."/>
            <person name="Hajek A.E."/>
            <person name="De Bivort B.L."/>
            <person name="Kasson M.T."/>
            <person name="De Fine Licht H.H."/>
            <person name="Stajich J.E."/>
        </authorList>
    </citation>
    <scope>NUCLEOTIDE SEQUENCE</scope>
    <source>
        <strain evidence="1">Berkeley</strain>
    </source>
</reference>
<comment type="caution">
    <text evidence="1">The sequence shown here is derived from an EMBL/GenBank/DDBJ whole genome shotgun (WGS) entry which is preliminary data.</text>
</comment>
<keyword evidence="1" id="KW-0378">Hydrolase</keyword>